<feature type="transmembrane region" description="Helical" evidence="9">
    <location>
        <begin position="287"/>
        <end position="309"/>
    </location>
</feature>
<feature type="transmembrane region" description="Helical" evidence="9">
    <location>
        <begin position="545"/>
        <end position="571"/>
    </location>
</feature>
<dbReference type="GO" id="GO:0140359">
    <property type="term" value="F:ABC-type transporter activity"/>
    <property type="evidence" value="ECO:0007669"/>
    <property type="project" value="InterPro"/>
</dbReference>
<dbReference type="GO" id="GO:0016887">
    <property type="term" value="F:ATP hydrolysis activity"/>
    <property type="evidence" value="ECO:0007669"/>
    <property type="project" value="InterPro"/>
</dbReference>
<evidence type="ECO:0000256" key="5">
    <source>
        <dbReference type="ARBA" id="ARBA00022741"/>
    </source>
</evidence>
<evidence type="ECO:0000256" key="9">
    <source>
        <dbReference type="SAM" id="Phobius"/>
    </source>
</evidence>
<organism evidence="11 12">
    <name type="scientific">Athelia psychrophila</name>
    <dbReference type="NCBI Taxonomy" id="1759441"/>
    <lineage>
        <taxon>Eukaryota</taxon>
        <taxon>Fungi</taxon>
        <taxon>Dikarya</taxon>
        <taxon>Basidiomycota</taxon>
        <taxon>Agaricomycotina</taxon>
        <taxon>Agaricomycetes</taxon>
        <taxon>Agaricomycetidae</taxon>
        <taxon>Atheliales</taxon>
        <taxon>Atheliaceae</taxon>
        <taxon>Athelia</taxon>
    </lineage>
</organism>
<keyword evidence="7 9" id="KW-1133">Transmembrane helix</keyword>
<dbReference type="Pfam" id="PF00664">
    <property type="entry name" value="ABC_membrane"/>
    <property type="match status" value="2"/>
</dbReference>
<evidence type="ECO:0000256" key="8">
    <source>
        <dbReference type="ARBA" id="ARBA00023136"/>
    </source>
</evidence>
<evidence type="ECO:0000256" key="6">
    <source>
        <dbReference type="ARBA" id="ARBA00022840"/>
    </source>
</evidence>
<keyword evidence="12" id="KW-1185">Reference proteome</keyword>
<feature type="transmembrane region" description="Helical" evidence="9">
    <location>
        <begin position="124"/>
        <end position="146"/>
    </location>
</feature>
<dbReference type="PANTHER" id="PTHR24223:SF456">
    <property type="entry name" value="MULTIDRUG RESISTANCE-ASSOCIATED PROTEIN LETHAL(2)03659"/>
    <property type="match status" value="1"/>
</dbReference>
<evidence type="ECO:0000256" key="7">
    <source>
        <dbReference type="ARBA" id="ARBA00022989"/>
    </source>
</evidence>
<keyword evidence="4 9" id="KW-0812">Transmembrane</keyword>
<keyword evidence="3" id="KW-0813">Transport</keyword>
<dbReference type="InterPro" id="IPR036640">
    <property type="entry name" value="ABC1_TM_sf"/>
</dbReference>
<name>A0A166B671_9AGAM</name>
<feature type="transmembrane region" description="Helical" evidence="9">
    <location>
        <begin position="252"/>
        <end position="275"/>
    </location>
</feature>
<sequence length="974" mass="108925">MDHPLLSLGYTRPLEATNLFKLQADRQTSVVASRIVKSFDGRIADADAYIILLQSVWWTIRRDFIARENRWGTIIGMEHSSFVMVIADTAQITSPLVVQAIIKFATDSYQSPDTAPPIGIGKGIGLAVALLALQLIYSICIHNFFYRASSTGVLLRGGSISTIYSRSLKLSSRARLTLTNGKLVNHISTDVSRIDYYAGCFHDAWTAPIQIIIACLFCLKLWEVLGGMQVLFLKHLNELRANGVKYIRQLLLLRSGINATSSSILILDSVLPFAAYSLTRHAIEPGVIFTALTLFQLLDMPLIFFPIAVSTIRDALNASGRLTDAFTAKTLDDTRVVDPALPFALEVKDANSLWSSASTKNIELVEKVESAVCVLKDENLVIPRGQLLAIVEPQTAWIQNTTVRENICFGRPFEEEEDIHIFDNLLVALDAPVGEAVFRDVLKPANGKTHILLTHALHFLPEVYYLIVLTNNGRIAERGTYAKLMQAWGAFSDSIEEFGSAKAEARCRDEDTQKQMQDEEQAIGALSPLTSHAVYLEYLKAGKRFIFVPLILLSLVVMQAASVMASFWLVYWQERKWNYASNFYMSCNVHAALGFAQAIGFFWLGVMFAYLTYFASRISALMSFYDTTPMGRIMNRFSKYIDTIDSMVGESMRIFATAFGQIIGDVVLVSIVIQYVFIAVAVITADYCYAAVFRRSSARVLKNKINIENRAYWLTLMNQTVLVLSYILDVQQVHFLPNMNSVDRMVYYTHEVEQEAPRELPEKHPASEWPSSDAIDFKDLVLSYRPEIPLVVKCVSMIIDSSLCTTGAGRSSISALWRLVELQSGSICIDDIDIADIGLRDLREKISIIPQEPALCKYKKSNISGTLRSNLDPFSLHQDLMLDALKWAHLVEESSGTRLFHANQFSLDSVVEEEGNNLSVDQRSLISLARALVKNVKILTLFSRECANQTILCIAHRLCIIISYDRICVLDTGA</sequence>
<keyword evidence="5" id="KW-0547">Nucleotide-binding</keyword>
<dbReference type="SUPFAM" id="SSF52540">
    <property type="entry name" value="P-loop containing nucleoside triphosphate hydrolases"/>
    <property type="match status" value="2"/>
</dbReference>
<evidence type="ECO:0000256" key="3">
    <source>
        <dbReference type="ARBA" id="ARBA00022448"/>
    </source>
</evidence>
<reference evidence="11 12" key="1">
    <citation type="journal article" date="2016" name="Mol. Biol. Evol.">
        <title>Comparative Genomics of Early-Diverging Mushroom-Forming Fungi Provides Insights into the Origins of Lignocellulose Decay Capabilities.</title>
        <authorList>
            <person name="Nagy L.G."/>
            <person name="Riley R."/>
            <person name="Tritt A."/>
            <person name="Adam C."/>
            <person name="Daum C."/>
            <person name="Floudas D."/>
            <person name="Sun H."/>
            <person name="Yadav J.S."/>
            <person name="Pangilinan J."/>
            <person name="Larsson K.H."/>
            <person name="Matsuura K."/>
            <person name="Barry K."/>
            <person name="Labutti K."/>
            <person name="Kuo R."/>
            <person name="Ohm R.A."/>
            <person name="Bhattacharya S.S."/>
            <person name="Shirouzu T."/>
            <person name="Yoshinaga Y."/>
            <person name="Martin F.M."/>
            <person name="Grigoriev I.V."/>
            <person name="Hibbett D.S."/>
        </authorList>
    </citation>
    <scope>NUCLEOTIDE SEQUENCE [LARGE SCALE GENOMIC DNA]</scope>
    <source>
        <strain evidence="11 12">CBS 109695</strain>
    </source>
</reference>
<dbReference type="Gene3D" id="1.20.1560.10">
    <property type="entry name" value="ABC transporter type 1, transmembrane domain"/>
    <property type="match status" value="3"/>
</dbReference>
<evidence type="ECO:0000256" key="2">
    <source>
        <dbReference type="ARBA" id="ARBA00009726"/>
    </source>
</evidence>
<dbReference type="Proteomes" id="UP000076532">
    <property type="component" value="Unassembled WGS sequence"/>
</dbReference>
<comment type="subcellular location">
    <subcellularLocation>
        <location evidence="1">Membrane</location>
        <topology evidence="1">Multi-pass membrane protein</topology>
    </subcellularLocation>
</comment>
<dbReference type="EMBL" id="KV417649">
    <property type="protein sequence ID" value="KZP12315.1"/>
    <property type="molecule type" value="Genomic_DNA"/>
</dbReference>
<feature type="transmembrane region" description="Helical" evidence="9">
    <location>
        <begin position="591"/>
        <end position="613"/>
    </location>
</feature>
<evidence type="ECO:0000313" key="12">
    <source>
        <dbReference type="Proteomes" id="UP000076532"/>
    </source>
</evidence>
<dbReference type="AlphaFoldDB" id="A0A166B671"/>
<dbReference type="InterPro" id="IPR027417">
    <property type="entry name" value="P-loop_NTPase"/>
</dbReference>
<dbReference type="GO" id="GO:0016020">
    <property type="term" value="C:membrane"/>
    <property type="evidence" value="ECO:0007669"/>
    <property type="project" value="UniProtKB-SubCell"/>
</dbReference>
<dbReference type="SUPFAM" id="SSF90123">
    <property type="entry name" value="ABC transporter transmembrane region"/>
    <property type="match status" value="2"/>
</dbReference>
<dbReference type="PANTHER" id="PTHR24223">
    <property type="entry name" value="ATP-BINDING CASSETTE SUB-FAMILY C"/>
    <property type="match status" value="1"/>
</dbReference>
<proteinExistence type="inferred from homology"/>
<protein>
    <recommendedName>
        <fullName evidence="10">ABC transmembrane type-1 domain-containing protein</fullName>
    </recommendedName>
</protein>
<accession>A0A166B671</accession>
<dbReference type="InterPro" id="IPR050173">
    <property type="entry name" value="ABC_transporter_C-like"/>
</dbReference>
<feature type="domain" description="ABC transmembrane type-1" evidence="10">
    <location>
        <begin position="82"/>
        <end position="219"/>
    </location>
</feature>
<feature type="transmembrane region" description="Helical" evidence="9">
    <location>
        <begin position="666"/>
        <end position="690"/>
    </location>
</feature>
<evidence type="ECO:0000256" key="1">
    <source>
        <dbReference type="ARBA" id="ARBA00004141"/>
    </source>
</evidence>
<dbReference type="Gene3D" id="3.40.50.300">
    <property type="entry name" value="P-loop containing nucleotide triphosphate hydrolases"/>
    <property type="match status" value="2"/>
</dbReference>
<keyword evidence="8 9" id="KW-0472">Membrane</keyword>
<evidence type="ECO:0000256" key="4">
    <source>
        <dbReference type="ARBA" id="ARBA00022692"/>
    </source>
</evidence>
<dbReference type="STRING" id="436010.A0A166B671"/>
<comment type="similarity">
    <text evidence="2">Belongs to the ABC transporter superfamily. ABCC family. Conjugate transporter (TC 3.A.1.208) subfamily.</text>
</comment>
<dbReference type="Pfam" id="PF00005">
    <property type="entry name" value="ABC_tran"/>
    <property type="match status" value="1"/>
</dbReference>
<evidence type="ECO:0000259" key="10">
    <source>
        <dbReference type="PROSITE" id="PS50929"/>
    </source>
</evidence>
<dbReference type="PROSITE" id="PS50929">
    <property type="entry name" value="ABC_TM1F"/>
    <property type="match status" value="1"/>
</dbReference>
<evidence type="ECO:0000313" key="11">
    <source>
        <dbReference type="EMBL" id="KZP12315.1"/>
    </source>
</evidence>
<keyword evidence="6" id="KW-0067">ATP-binding</keyword>
<dbReference type="OrthoDB" id="6500128at2759"/>
<dbReference type="InterPro" id="IPR003439">
    <property type="entry name" value="ABC_transporter-like_ATP-bd"/>
</dbReference>
<dbReference type="GO" id="GO:0005524">
    <property type="term" value="F:ATP binding"/>
    <property type="evidence" value="ECO:0007669"/>
    <property type="project" value="UniProtKB-KW"/>
</dbReference>
<dbReference type="InterPro" id="IPR011527">
    <property type="entry name" value="ABC1_TM_dom"/>
</dbReference>
<gene>
    <name evidence="11" type="ORF">FIBSPDRAFT_985652</name>
</gene>